<evidence type="ECO:0000256" key="7">
    <source>
        <dbReference type="NCBIfam" id="TIGR00112"/>
    </source>
</evidence>
<proteinExistence type="inferred from homology"/>
<dbReference type="PANTHER" id="PTHR11645:SF0">
    <property type="entry name" value="PYRROLINE-5-CARBOXYLATE REDUCTASE 3"/>
    <property type="match status" value="1"/>
</dbReference>
<comment type="pathway">
    <text evidence="6">Amino-acid biosynthesis; L-proline biosynthesis; L-proline from L-glutamate 5-semialdehyde: step 1/1.</text>
</comment>
<name>A0A9D1QCV3_9FIRM</name>
<evidence type="ECO:0000256" key="3">
    <source>
        <dbReference type="ARBA" id="ARBA00022857"/>
    </source>
</evidence>
<keyword evidence="6" id="KW-0963">Cytoplasm</keyword>
<dbReference type="NCBIfam" id="TIGR00112">
    <property type="entry name" value="proC"/>
    <property type="match status" value="1"/>
</dbReference>
<gene>
    <name evidence="6 11" type="primary">proC</name>
    <name evidence="11" type="ORF">H9890_10710</name>
</gene>
<sequence>MKTIGFIGCGNMGGAMARAVCRVAAPADVVLANRTPAKAEALAAELGCRAGSNEDAAGCDLVFLGVKPQMMAGMLAPLQPVFARRAAQGERFVLCTMAAGLTMAQIQQMAGGAYPVIRINPNIPSACGEGMVPYCTLDASAQEEADFCRLMAGAGRVDPIAENLIDAASCVSGCGPAWACQFIEALADGGVACGLPRAKAQQYAAQMVLGTAKMLLESGMHPGAFKDAVCSPGGTTIQGVRVLEERGLRGAAMDAVIAAYDKTCKLREG</sequence>
<keyword evidence="6" id="KW-0028">Amino-acid biosynthesis</keyword>
<dbReference type="InterPro" id="IPR036291">
    <property type="entry name" value="NAD(P)-bd_dom_sf"/>
</dbReference>
<dbReference type="EC" id="1.5.1.2" evidence="6 7"/>
<protein>
    <recommendedName>
        <fullName evidence="6 7">Pyrroline-5-carboxylate reductase</fullName>
        <shortName evidence="6">P5C reductase</shortName>
        <shortName evidence="6">P5CR</shortName>
        <ecNumber evidence="6 7">1.5.1.2</ecNumber>
    </recommendedName>
    <alternativeName>
        <fullName evidence="6">PCA reductase</fullName>
    </alternativeName>
</protein>
<evidence type="ECO:0000259" key="9">
    <source>
        <dbReference type="Pfam" id="PF03807"/>
    </source>
</evidence>
<evidence type="ECO:0000256" key="2">
    <source>
        <dbReference type="ARBA" id="ARBA00022650"/>
    </source>
</evidence>
<dbReference type="EMBL" id="DXHQ01000129">
    <property type="protein sequence ID" value="HIW09852.1"/>
    <property type="molecule type" value="Genomic_DNA"/>
</dbReference>
<comment type="catalytic activity">
    <reaction evidence="6">
        <text>L-proline + NADP(+) = (S)-1-pyrroline-5-carboxylate + NADPH + 2 H(+)</text>
        <dbReference type="Rhea" id="RHEA:14109"/>
        <dbReference type="ChEBI" id="CHEBI:15378"/>
        <dbReference type="ChEBI" id="CHEBI:17388"/>
        <dbReference type="ChEBI" id="CHEBI:57783"/>
        <dbReference type="ChEBI" id="CHEBI:58349"/>
        <dbReference type="ChEBI" id="CHEBI:60039"/>
        <dbReference type="EC" id="1.5.1.2"/>
    </reaction>
</comment>
<dbReference type="Pfam" id="PF03807">
    <property type="entry name" value="F420_oxidored"/>
    <property type="match status" value="1"/>
</dbReference>
<keyword evidence="4 6" id="KW-0560">Oxidoreductase</keyword>
<dbReference type="GO" id="GO:0055129">
    <property type="term" value="P:L-proline biosynthetic process"/>
    <property type="evidence" value="ECO:0007669"/>
    <property type="project" value="UniProtKB-UniRule"/>
</dbReference>
<evidence type="ECO:0000256" key="8">
    <source>
        <dbReference type="PIRSR" id="PIRSR000193-1"/>
    </source>
</evidence>
<dbReference type="PANTHER" id="PTHR11645">
    <property type="entry name" value="PYRROLINE-5-CARBOXYLATE REDUCTASE"/>
    <property type="match status" value="1"/>
</dbReference>
<feature type="binding site" evidence="8">
    <location>
        <position position="53"/>
    </location>
    <ligand>
        <name>NADPH</name>
        <dbReference type="ChEBI" id="CHEBI:57783"/>
    </ligand>
</feature>
<reference evidence="11" key="2">
    <citation type="submission" date="2021-04" db="EMBL/GenBank/DDBJ databases">
        <authorList>
            <person name="Gilroy R."/>
        </authorList>
    </citation>
    <scope>NUCLEOTIDE SEQUENCE</scope>
    <source>
        <strain evidence="11">ChiHcolR34-3080</strain>
    </source>
</reference>
<evidence type="ECO:0000256" key="1">
    <source>
        <dbReference type="ARBA" id="ARBA00005525"/>
    </source>
</evidence>
<comment type="caution">
    <text evidence="11">The sequence shown here is derived from an EMBL/GenBank/DDBJ whole genome shotgun (WGS) entry which is preliminary data.</text>
</comment>
<evidence type="ECO:0000256" key="6">
    <source>
        <dbReference type="HAMAP-Rule" id="MF_01925"/>
    </source>
</evidence>
<dbReference type="AlphaFoldDB" id="A0A9D1QCV3"/>
<feature type="binding site" evidence="8">
    <location>
        <begin position="7"/>
        <end position="12"/>
    </location>
    <ligand>
        <name>NADP(+)</name>
        <dbReference type="ChEBI" id="CHEBI:58349"/>
    </ligand>
</feature>
<dbReference type="PIRSF" id="PIRSF000193">
    <property type="entry name" value="Pyrrol-5-carb_rd"/>
    <property type="match status" value="1"/>
</dbReference>
<dbReference type="GO" id="GO:0004735">
    <property type="term" value="F:pyrroline-5-carboxylate reductase activity"/>
    <property type="evidence" value="ECO:0007669"/>
    <property type="project" value="UniProtKB-UniRule"/>
</dbReference>
<evidence type="ECO:0000313" key="11">
    <source>
        <dbReference type="EMBL" id="HIW09852.1"/>
    </source>
</evidence>
<evidence type="ECO:0000313" key="12">
    <source>
        <dbReference type="Proteomes" id="UP000823933"/>
    </source>
</evidence>
<keyword evidence="3 6" id="KW-0521">NADP</keyword>
<dbReference type="FunFam" id="1.10.3730.10:FF:000001">
    <property type="entry name" value="Pyrroline-5-carboxylate reductase"/>
    <property type="match status" value="1"/>
</dbReference>
<accession>A0A9D1QCV3</accession>
<organism evidence="11 12">
    <name type="scientific">Candidatus Faecalibacterium intestinigallinarum</name>
    <dbReference type="NCBI Taxonomy" id="2838581"/>
    <lineage>
        <taxon>Bacteria</taxon>
        <taxon>Bacillati</taxon>
        <taxon>Bacillota</taxon>
        <taxon>Clostridia</taxon>
        <taxon>Eubacteriales</taxon>
        <taxon>Oscillospiraceae</taxon>
        <taxon>Faecalibacterium</taxon>
    </lineage>
</organism>
<comment type="similarity">
    <text evidence="1 6">Belongs to the pyrroline-5-carboxylate reductase family.</text>
</comment>
<evidence type="ECO:0000256" key="5">
    <source>
        <dbReference type="ARBA" id="ARBA00058118"/>
    </source>
</evidence>
<dbReference type="GO" id="GO:0005737">
    <property type="term" value="C:cytoplasm"/>
    <property type="evidence" value="ECO:0007669"/>
    <property type="project" value="UniProtKB-SubCell"/>
</dbReference>
<dbReference type="Gene3D" id="3.40.50.720">
    <property type="entry name" value="NAD(P)-binding Rossmann-like Domain"/>
    <property type="match status" value="1"/>
</dbReference>
<dbReference type="HAMAP" id="MF_01925">
    <property type="entry name" value="P5C_reductase"/>
    <property type="match status" value="1"/>
</dbReference>
<dbReference type="Gene3D" id="1.10.3730.10">
    <property type="entry name" value="ProC C-terminal domain-like"/>
    <property type="match status" value="1"/>
</dbReference>
<feature type="domain" description="Pyrroline-5-carboxylate reductase dimerisation" evidence="10">
    <location>
        <begin position="162"/>
        <end position="264"/>
    </location>
</feature>
<dbReference type="Proteomes" id="UP000823933">
    <property type="component" value="Unassembled WGS sequence"/>
</dbReference>
<dbReference type="SUPFAM" id="SSF51735">
    <property type="entry name" value="NAD(P)-binding Rossmann-fold domains"/>
    <property type="match status" value="1"/>
</dbReference>
<comment type="catalytic activity">
    <reaction evidence="6">
        <text>L-proline + NAD(+) = (S)-1-pyrroline-5-carboxylate + NADH + 2 H(+)</text>
        <dbReference type="Rhea" id="RHEA:14105"/>
        <dbReference type="ChEBI" id="CHEBI:15378"/>
        <dbReference type="ChEBI" id="CHEBI:17388"/>
        <dbReference type="ChEBI" id="CHEBI:57540"/>
        <dbReference type="ChEBI" id="CHEBI:57945"/>
        <dbReference type="ChEBI" id="CHEBI:60039"/>
        <dbReference type="EC" id="1.5.1.2"/>
    </reaction>
</comment>
<comment type="subcellular location">
    <subcellularLocation>
        <location evidence="6">Cytoplasm</location>
    </subcellularLocation>
</comment>
<dbReference type="InterPro" id="IPR000304">
    <property type="entry name" value="Pyrroline-COOH_reductase"/>
</dbReference>
<evidence type="ECO:0000256" key="4">
    <source>
        <dbReference type="ARBA" id="ARBA00023002"/>
    </source>
</evidence>
<comment type="function">
    <text evidence="5 6">Catalyzes the reduction of 1-pyrroline-5-carboxylate (PCA) to L-proline.</text>
</comment>
<keyword evidence="2 6" id="KW-0641">Proline biosynthesis</keyword>
<dbReference type="InterPro" id="IPR008927">
    <property type="entry name" value="6-PGluconate_DH-like_C_sf"/>
</dbReference>
<evidence type="ECO:0000259" key="10">
    <source>
        <dbReference type="Pfam" id="PF14748"/>
    </source>
</evidence>
<dbReference type="InterPro" id="IPR028939">
    <property type="entry name" value="P5C_Rdtase_cat_N"/>
</dbReference>
<reference evidence="11" key="1">
    <citation type="journal article" date="2021" name="PeerJ">
        <title>Extensive microbial diversity within the chicken gut microbiome revealed by metagenomics and culture.</title>
        <authorList>
            <person name="Gilroy R."/>
            <person name="Ravi A."/>
            <person name="Getino M."/>
            <person name="Pursley I."/>
            <person name="Horton D.L."/>
            <person name="Alikhan N.F."/>
            <person name="Baker D."/>
            <person name="Gharbi K."/>
            <person name="Hall N."/>
            <person name="Watson M."/>
            <person name="Adriaenssens E.M."/>
            <person name="Foster-Nyarko E."/>
            <person name="Jarju S."/>
            <person name="Secka A."/>
            <person name="Antonio M."/>
            <person name="Oren A."/>
            <person name="Chaudhuri R.R."/>
            <person name="La Ragione R."/>
            <person name="Hildebrand F."/>
            <person name="Pallen M.J."/>
        </authorList>
    </citation>
    <scope>NUCLEOTIDE SEQUENCE</scope>
    <source>
        <strain evidence="11">ChiHcolR34-3080</strain>
    </source>
</reference>
<dbReference type="InterPro" id="IPR029036">
    <property type="entry name" value="P5CR_dimer"/>
</dbReference>
<feature type="domain" description="Pyrroline-5-carboxylate reductase catalytic N-terminal" evidence="9">
    <location>
        <begin position="3"/>
        <end position="78"/>
    </location>
</feature>
<dbReference type="SUPFAM" id="SSF48179">
    <property type="entry name" value="6-phosphogluconate dehydrogenase C-terminal domain-like"/>
    <property type="match status" value="1"/>
</dbReference>
<dbReference type="Pfam" id="PF14748">
    <property type="entry name" value="P5CR_dimer"/>
    <property type="match status" value="1"/>
</dbReference>